<dbReference type="InterPro" id="IPR001173">
    <property type="entry name" value="Glyco_trans_2-like"/>
</dbReference>
<name>A0ABS5HMG2_9RHOB</name>
<evidence type="ECO:0000313" key="3">
    <source>
        <dbReference type="Proteomes" id="UP001195941"/>
    </source>
</evidence>
<dbReference type="Proteomes" id="UP001195941">
    <property type="component" value="Unassembled WGS sequence"/>
</dbReference>
<reference evidence="2 3" key="1">
    <citation type="journal article" date="2021" name="Arch. Microbiol.">
        <title>Thalassobius aquimarinus sp. nov., isolated from the Sea of Japan seashore.</title>
        <authorList>
            <person name="Kurilenko V.V."/>
            <person name="Romanenko L.A."/>
            <person name="Chernysheva N.Y."/>
            <person name="Velansky P.V."/>
            <person name="Tekutyeva L.A."/>
            <person name="Isaeva M.P."/>
            <person name="Mikhailov V.V."/>
        </authorList>
    </citation>
    <scope>NUCLEOTIDE SEQUENCE [LARGE SCALE GENOMIC DNA]</scope>
    <source>
        <strain evidence="2 3">KMM 8518</strain>
    </source>
</reference>
<feature type="domain" description="Glycosyltransferase 2-like" evidence="1">
    <location>
        <begin position="5"/>
        <end position="111"/>
    </location>
</feature>
<keyword evidence="3" id="KW-1185">Reference proteome</keyword>
<protein>
    <submittedName>
        <fullName evidence="2">Glycosyltransferase family 2 protein</fullName>
    </submittedName>
</protein>
<dbReference type="CDD" id="cd00761">
    <property type="entry name" value="Glyco_tranf_GTA_type"/>
    <property type="match status" value="1"/>
</dbReference>
<dbReference type="Gene3D" id="3.90.550.10">
    <property type="entry name" value="Spore Coat Polysaccharide Biosynthesis Protein SpsA, Chain A"/>
    <property type="match status" value="1"/>
</dbReference>
<accession>A0ABS5HMG2</accession>
<dbReference type="Pfam" id="PF00535">
    <property type="entry name" value="Glycos_transf_2"/>
    <property type="match status" value="1"/>
</dbReference>
<dbReference type="RefSeq" id="WP_212699590.1">
    <property type="nucleotide sequence ID" value="NZ_JADMKU010000002.1"/>
</dbReference>
<evidence type="ECO:0000313" key="2">
    <source>
        <dbReference type="EMBL" id="MBR9650077.1"/>
    </source>
</evidence>
<organism evidence="2 3">
    <name type="scientific">Thalassovita aquimarina</name>
    <dbReference type="NCBI Taxonomy" id="2785917"/>
    <lineage>
        <taxon>Bacteria</taxon>
        <taxon>Pseudomonadati</taxon>
        <taxon>Pseudomonadota</taxon>
        <taxon>Alphaproteobacteria</taxon>
        <taxon>Rhodobacterales</taxon>
        <taxon>Roseobacteraceae</taxon>
        <taxon>Thalassovita</taxon>
    </lineage>
</organism>
<dbReference type="SUPFAM" id="SSF53448">
    <property type="entry name" value="Nucleotide-diphospho-sugar transferases"/>
    <property type="match status" value="1"/>
</dbReference>
<dbReference type="InterPro" id="IPR029044">
    <property type="entry name" value="Nucleotide-diphossugar_trans"/>
</dbReference>
<comment type="caution">
    <text evidence="2">The sequence shown here is derived from an EMBL/GenBank/DDBJ whole genome shotgun (WGS) entry which is preliminary data.</text>
</comment>
<dbReference type="EMBL" id="JADMKU010000002">
    <property type="protein sequence ID" value="MBR9650077.1"/>
    <property type="molecule type" value="Genomic_DNA"/>
</dbReference>
<evidence type="ECO:0000259" key="1">
    <source>
        <dbReference type="Pfam" id="PF00535"/>
    </source>
</evidence>
<gene>
    <name evidence="2" type="ORF">IT775_02935</name>
</gene>
<sequence>MTLTLAIPTHNDTECLRRLLAQARDLSIFDRVVVVDDASDTPVTREEVCPDGAWPGDSLTILRHEACRGPGVARNRALEHVDTDHLLFFDADDQLTPDLAALAHRLRGREFDFCLFRHADSRRNHWGGQGQMPLDEAHWRRAGVQVGELGSVSPDQAAALAETANYPWNKIYRTGFLRKHGIRCSETLVHEDIELHWMSFRHGRDVLVSDRVGAFHFVAAGGQRLTNRRGEERLAVFGPLDRLFNTLAADAPGKLADAFLRFVSGLFDWIRGNIDPGLLARFDGAARDFLLTHVDEPRFARITRTDPVLARRIVFQMERGRT</sequence>
<proteinExistence type="predicted"/>